<protein>
    <submittedName>
        <fullName evidence="9">Outer membrane transport energization protein ExbD</fullName>
    </submittedName>
</protein>
<keyword evidence="4 7" id="KW-0812">Transmembrane</keyword>
<dbReference type="Gene3D" id="3.30.420.270">
    <property type="match status" value="1"/>
</dbReference>
<keyword evidence="7" id="KW-0813">Transport</keyword>
<evidence type="ECO:0000256" key="3">
    <source>
        <dbReference type="ARBA" id="ARBA00022475"/>
    </source>
</evidence>
<dbReference type="InterPro" id="IPR003400">
    <property type="entry name" value="ExbD"/>
</dbReference>
<keyword evidence="10" id="KW-1185">Reference proteome</keyword>
<evidence type="ECO:0000256" key="6">
    <source>
        <dbReference type="ARBA" id="ARBA00023136"/>
    </source>
</evidence>
<comment type="similarity">
    <text evidence="2 7">Belongs to the ExbD/TolR family.</text>
</comment>
<reference evidence="9 10" key="1">
    <citation type="submission" date="2016-10" db="EMBL/GenBank/DDBJ databases">
        <authorList>
            <person name="de Groot N.N."/>
        </authorList>
    </citation>
    <scope>NUCLEOTIDE SEQUENCE [LARGE SCALE GENOMIC DNA]</scope>
    <source>
        <strain evidence="9 10">DSM 25294</strain>
    </source>
</reference>
<keyword evidence="6 8" id="KW-0472">Membrane</keyword>
<keyword evidence="7" id="KW-0653">Protein transport</keyword>
<dbReference type="AlphaFoldDB" id="A0A1G9AJZ3"/>
<dbReference type="GO" id="GO:0005886">
    <property type="term" value="C:plasma membrane"/>
    <property type="evidence" value="ECO:0007669"/>
    <property type="project" value="UniProtKB-SubCell"/>
</dbReference>
<dbReference type="Pfam" id="PF02472">
    <property type="entry name" value="ExbD"/>
    <property type="match status" value="1"/>
</dbReference>
<accession>A0A1G9AJZ3</accession>
<proteinExistence type="inferred from homology"/>
<dbReference type="GO" id="GO:0015031">
    <property type="term" value="P:protein transport"/>
    <property type="evidence" value="ECO:0007669"/>
    <property type="project" value="UniProtKB-KW"/>
</dbReference>
<evidence type="ECO:0000256" key="4">
    <source>
        <dbReference type="ARBA" id="ARBA00022692"/>
    </source>
</evidence>
<dbReference type="PANTHER" id="PTHR30558">
    <property type="entry name" value="EXBD MEMBRANE COMPONENT OF PMF-DRIVEN MACROMOLECULE IMPORT SYSTEM"/>
    <property type="match status" value="1"/>
</dbReference>
<feature type="transmembrane region" description="Helical" evidence="8">
    <location>
        <begin position="12"/>
        <end position="33"/>
    </location>
</feature>
<name>A0A1G9AJZ3_9RHOB</name>
<dbReference type="STRING" id="571298.SAMN04488026_103613"/>
<evidence type="ECO:0000256" key="2">
    <source>
        <dbReference type="ARBA" id="ARBA00005811"/>
    </source>
</evidence>
<evidence type="ECO:0000256" key="7">
    <source>
        <dbReference type="RuleBase" id="RU003879"/>
    </source>
</evidence>
<gene>
    <name evidence="9" type="ORF">SAMN04488026_103613</name>
</gene>
<dbReference type="RefSeq" id="WP_093158502.1">
    <property type="nucleotide sequence ID" value="NZ_FNEK01000036.1"/>
</dbReference>
<keyword evidence="3" id="KW-1003">Cell membrane</keyword>
<evidence type="ECO:0000256" key="8">
    <source>
        <dbReference type="SAM" id="Phobius"/>
    </source>
</evidence>
<dbReference type="OrthoDB" id="8479787at2"/>
<evidence type="ECO:0000256" key="1">
    <source>
        <dbReference type="ARBA" id="ARBA00004162"/>
    </source>
</evidence>
<dbReference type="Proteomes" id="UP000199382">
    <property type="component" value="Unassembled WGS sequence"/>
</dbReference>
<evidence type="ECO:0000313" key="10">
    <source>
        <dbReference type="Proteomes" id="UP000199382"/>
    </source>
</evidence>
<keyword evidence="5 8" id="KW-1133">Transmembrane helix</keyword>
<organism evidence="9 10">
    <name type="scientific">Aliiruegeria lutimaris</name>
    <dbReference type="NCBI Taxonomy" id="571298"/>
    <lineage>
        <taxon>Bacteria</taxon>
        <taxon>Pseudomonadati</taxon>
        <taxon>Pseudomonadota</taxon>
        <taxon>Alphaproteobacteria</taxon>
        <taxon>Rhodobacterales</taxon>
        <taxon>Roseobacteraceae</taxon>
        <taxon>Aliiruegeria</taxon>
    </lineage>
</organism>
<comment type="subcellular location">
    <subcellularLocation>
        <location evidence="1">Cell membrane</location>
        <topology evidence="1">Single-pass membrane protein</topology>
    </subcellularLocation>
    <subcellularLocation>
        <location evidence="7">Cell membrane</location>
        <topology evidence="7">Single-pass type II membrane protein</topology>
    </subcellularLocation>
</comment>
<evidence type="ECO:0000256" key="5">
    <source>
        <dbReference type="ARBA" id="ARBA00022989"/>
    </source>
</evidence>
<sequence length="130" mass="14020">MRIPEPPQRPHFESILPMINVVFLLLIFFMLVAQLTPPDPLDVTVPEAAESDPADTALVLFLSADSQLAFRDRMGEDALAALADALKAEDAPRDLLLRADRAVPGATVAALLPRLRALGVQDLSLVTVAK</sequence>
<dbReference type="EMBL" id="FNEK01000036">
    <property type="protein sequence ID" value="SDK27647.1"/>
    <property type="molecule type" value="Genomic_DNA"/>
</dbReference>
<evidence type="ECO:0000313" key="9">
    <source>
        <dbReference type="EMBL" id="SDK27647.1"/>
    </source>
</evidence>
<dbReference type="GO" id="GO:0022857">
    <property type="term" value="F:transmembrane transporter activity"/>
    <property type="evidence" value="ECO:0007669"/>
    <property type="project" value="InterPro"/>
</dbReference>